<keyword evidence="2" id="KW-1185">Reference proteome</keyword>
<organism evidence="1 2">
    <name type="scientific">Epicoccum nigrum</name>
    <name type="common">Soil fungus</name>
    <name type="synonym">Epicoccum purpurascens</name>
    <dbReference type="NCBI Taxonomy" id="105696"/>
    <lineage>
        <taxon>Eukaryota</taxon>
        <taxon>Fungi</taxon>
        <taxon>Dikarya</taxon>
        <taxon>Ascomycota</taxon>
        <taxon>Pezizomycotina</taxon>
        <taxon>Dothideomycetes</taxon>
        <taxon>Pleosporomycetidae</taxon>
        <taxon>Pleosporales</taxon>
        <taxon>Pleosporineae</taxon>
        <taxon>Didymellaceae</taxon>
        <taxon>Epicoccum</taxon>
    </lineage>
</organism>
<dbReference type="EMBL" id="KZ107838">
    <property type="protein sequence ID" value="OSS55059.1"/>
    <property type="molecule type" value="Genomic_DNA"/>
</dbReference>
<proteinExistence type="predicted"/>
<dbReference type="AlphaFoldDB" id="A0A1Y2MGZ1"/>
<accession>A0A1Y2MGZ1</accession>
<evidence type="ECO:0000313" key="1">
    <source>
        <dbReference type="EMBL" id="OSS55059.1"/>
    </source>
</evidence>
<dbReference type="Proteomes" id="UP000193240">
    <property type="component" value="Unassembled WGS sequence"/>
</dbReference>
<dbReference type="InterPro" id="IPR038883">
    <property type="entry name" value="AN11006-like"/>
</dbReference>
<dbReference type="PANTHER" id="PTHR42085">
    <property type="entry name" value="F-BOX DOMAIN-CONTAINING PROTEIN"/>
    <property type="match status" value="1"/>
</dbReference>
<evidence type="ECO:0000313" key="2">
    <source>
        <dbReference type="Proteomes" id="UP000193240"/>
    </source>
</evidence>
<reference evidence="1 2" key="1">
    <citation type="journal article" date="2017" name="Genome Announc.">
        <title>Genome sequence of the saprophytic ascomycete Epicoccum nigrum ICMP 19927 strain isolated from New Zealand.</title>
        <authorList>
            <person name="Fokin M."/>
            <person name="Fleetwood D."/>
            <person name="Weir B.S."/>
            <person name="Villas-Boas S.G."/>
        </authorList>
    </citation>
    <scope>NUCLEOTIDE SEQUENCE [LARGE SCALE GENOMIC DNA]</scope>
    <source>
        <strain evidence="1 2">ICMP 19927</strain>
    </source>
</reference>
<dbReference type="InParanoid" id="A0A1Y2MGZ1"/>
<sequence>MSPTPEKKPASFFKLPAELRNVIYENVLLDHDLGHAFECFGGVTYVQNRPLHLFFVNKQIYQETRLLPYSLSSVTAGPRTRFQEWKARRTPDQLRAISRIHFVFDTYFFTETSTEEGTQGPFPEFTDATNYAINSFSTQQLFFPELSGLKHILLELRSYTSNAWEVVQQIAMLRVLKRLVKELNPHANVDVELQLLGERFGSDLYHLSSDADAGFRIVRFGQTLECRREMLEDFANDPDMYLLFGSPVNEWSSSLLEDQKEKWRYSVFQG</sequence>
<dbReference type="PANTHER" id="PTHR42085:SF1">
    <property type="entry name" value="F-BOX DOMAIN-CONTAINING PROTEIN"/>
    <property type="match status" value="1"/>
</dbReference>
<gene>
    <name evidence="1" type="ORF">B5807_00855</name>
</gene>
<protein>
    <submittedName>
        <fullName evidence="1">Uncharacterized protein</fullName>
    </submittedName>
</protein>
<name>A0A1Y2MGZ1_EPING</name>